<dbReference type="EMBL" id="AYZO01000052">
    <property type="protein sequence ID" value="KRN09186.1"/>
    <property type="molecule type" value="Genomic_DNA"/>
</dbReference>
<keyword evidence="1" id="KW-0812">Transmembrane</keyword>
<evidence type="ECO:0000256" key="1">
    <source>
        <dbReference type="SAM" id="Phobius"/>
    </source>
</evidence>
<feature type="transmembrane region" description="Helical" evidence="1">
    <location>
        <begin position="46"/>
        <end position="68"/>
    </location>
</feature>
<evidence type="ECO:0000313" key="4">
    <source>
        <dbReference type="Proteomes" id="UP000009326"/>
    </source>
</evidence>
<evidence type="ECO:0000313" key="3">
    <source>
        <dbReference type="EMBL" id="KRN09186.1"/>
    </source>
</evidence>
<proteinExistence type="predicted"/>
<reference evidence="2 4" key="1">
    <citation type="submission" date="2012-06" db="EMBL/GenBank/DDBJ databases">
        <title>Draft genome sequence of Lactobacillus gigeriorum CRBIP 24.85T, isolated from chicken crop.</title>
        <authorList>
            <person name="Cousin S."/>
            <person name="Ma L."/>
            <person name="Creno S."/>
            <person name="Clermont D."/>
            <person name="Loux V."/>
            <person name="Bizet C."/>
            <person name="Bouchier C."/>
        </authorList>
    </citation>
    <scope>NUCLEOTIDE SEQUENCE [LARGE SCALE GENOMIC DNA]</scope>
    <source>
        <strain evidence="4">CRBIP 24.85T</strain>
        <strain evidence="2">Type strain: CRBIP 24.85</strain>
    </source>
</reference>
<evidence type="ECO:0000313" key="5">
    <source>
        <dbReference type="Proteomes" id="UP000051521"/>
    </source>
</evidence>
<dbReference type="Pfam" id="PF06149">
    <property type="entry name" value="DUF969"/>
    <property type="match status" value="1"/>
</dbReference>
<accession>I7LDY7</accession>
<name>I7LDY7_9LACO</name>
<comment type="caution">
    <text evidence="2">The sequence shown here is derived from an EMBL/GenBank/DDBJ whole genome shotgun (WGS) entry which is preliminary data.</text>
</comment>
<protein>
    <submittedName>
        <fullName evidence="2">Uncharacterized protein</fullName>
    </submittedName>
</protein>
<reference evidence="3 5" key="2">
    <citation type="journal article" date="2015" name="Genome Announc.">
        <title>Expanding the biotechnology potential of lactobacilli through comparative genomics of 213 strains and associated genera.</title>
        <authorList>
            <person name="Sun Z."/>
            <person name="Harris H.M."/>
            <person name="McCann A."/>
            <person name="Guo C."/>
            <person name="Argimon S."/>
            <person name="Zhang W."/>
            <person name="Yang X."/>
            <person name="Jeffery I.B."/>
            <person name="Cooney J.C."/>
            <person name="Kagawa T.F."/>
            <person name="Liu W."/>
            <person name="Song Y."/>
            <person name="Salvetti E."/>
            <person name="Wrobel A."/>
            <person name="Rasinkangas P."/>
            <person name="Parkhill J."/>
            <person name="Rea M.C."/>
            <person name="O'Sullivan O."/>
            <person name="Ritari J."/>
            <person name="Douillard F.P."/>
            <person name="Paul Ross R."/>
            <person name="Yang R."/>
            <person name="Briner A.E."/>
            <person name="Felis G.E."/>
            <person name="de Vos W.M."/>
            <person name="Barrangou R."/>
            <person name="Klaenhammer T.R."/>
            <person name="Caufield P.W."/>
            <person name="Cui Y."/>
            <person name="Zhang H."/>
            <person name="O'Toole P.W."/>
        </authorList>
    </citation>
    <scope>NUCLEOTIDE SEQUENCE [LARGE SCALE GENOMIC DNA]</scope>
    <source>
        <strain evidence="3 5">DSM 23908</strain>
    </source>
</reference>
<dbReference type="AlphaFoldDB" id="I7LDY7"/>
<dbReference type="Proteomes" id="UP000051521">
    <property type="component" value="Unassembled WGS sequence"/>
</dbReference>
<keyword evidence="5" id="KW-1185">Reference proteome</keyword>
<gene>
    <name evidence="2" type="ORF">BN52_00055</name>
    <name evidence="3" type="ORF">FC38_GL001541</name>
</gene>
<sequence length="78" mass="8403">MIKGRSAADDNFGNFFAQNLFMGSGGVLLIASTMKSLKYAVTPAQVVQYTAPIAIVTLVVVGLYNLLFNRKFAKKGSK</sequence>
<organism evidence="2 4">
    <name type="scientific">Lactobacillus gigeriorum DSM 23908 = CRBIP 24.85</name>
    <dbReference type="NCBI Taxonomy" id="1423751"/>
    <lineage>
        <taxon>Bacteria</taxon>
        <taxon>Bacillati</taxon>
        <taxon>Bacillota</taxon>
        <taxon>Bacilli</taxon>
        <taxon>Lactobacillales</taxon>
        <taxon>Lactobacillaceae</taxon>
        <taxon>Lactobacillus</taxon>
    </lineage>
</organism>
<evidence type="ECO:0000313" key="2">
    <source>
        <dbReference type="EMBL" id="CCI87736.1"/>
    </source>
</evidence>
<dbReference type="EMBL" id="CAKC01000090">
    <property type="protein sequence ID" value="CCI87736.1"/>
    <property type="molecule type" value="Genomic_DNA"/>
</dbReference>
<keyword evidence="1" id="KW-1133">Transmembrane helix</keyword>
<feature type="transmembrane region" description="Helical" evidence="1">
    <location>
        <begin position="12"/>
        <end position="34"/>
    </location>
</feature>
<dbReference type="PATRIC" id="fig|1423751.3.peg.1590"/>
<dbReference type="STRING" id="1423751.FC38_GL001541"/>
<dbReference type="Proteomes" id="UP000009326">
    <property type="component" value="Unassembled WGS sequence"/>
</dbReference>
<keyword evidence="1" id="KW-0472">Membrane</keyword>
<dbReference type="InterPro" id="IPR010374">
    <property type="entry name" value="DUF969"/>
</dbReference>